<name>A0A239KMS5_9ACTN</name>
<protein>
    <submittedName>
        <fullName evidence="1">Uncharacterized protein</fullName>
    </submittedName>
</protein>
<organism evidence="1 2">
    <name type="scientific">Streptosporangium subroseum</name>
    <dbReference type="NCBI Taxonomy" id="106412"/>
    <lineage>
        <taxon>Bacteria</taxon>
        <taxon>Bacillati</taxon>
        <taxon>Actinomycetota</taxon>
        <taxon>Actinomycetes</taxon>
        <taxon>Streptosporangiales</taxon>
        <taxon>Streptosporangiaceae</taxon>
        <taxon>Streptosporangium</taxon>
    </lineage>
</organism>
<reference evidence="1 2" key="1">
    <citation type="submission" date="2017-06" db="EMBL/GenBank/DDBJ databases">
        <authorList>
            <person name="Kim H.J."/>
            <person name="Triplett B.A."/>
        </authorList>
    </citation>
    <scope>NUCLEOTIDE SEQUENCE [LARGE SCALE GENOMIC DNA]</scope>
    <source>
        <strain evidence="1 2">CGMCC 4.2132</strain>
    </source>
</reference>
<proteinExistence type="predicted"/>
<sequence>MYADTVSEPLSAVIPGIDELPSTENGDEAAFVARHEAAIEPAPRCRPGR</sequence>
<evidence type="ECO:0000313" key="1">
    <source>
        <dbReference type="EMBL" id="SNT19355.1"/>
    </source>
</evidence>
<dbReference type="Proteomes" id="UP000198282">
    <property type="component" value="Unassembled WGS sequence"/>
</dbReference>
<gene>
    <name evidence="1" type="ORF">SAMN05216276_10286</name>
</gene>
<dbReference type="EMBL" id="FZOD01000028">
    <property type="protein sequence ID" value="SNT19355.1"/>
    <property type="molecule type" value="Genomic_DNA"/>
</dbReference>
<evidence type="ECO:0000313" key="2">
    <source>
        <dbReference type="Proteomes" id="UP000198282"/>
    </source>
</evidence>
<keyword evidence="2" id="KW-1185">Reference proteome</keyword>
<dbReference type="AlphaFoldDB" id="A0A239KMS5"/>
<accession>A0A239KMS5</accession>